<dbReference type="AlphaFoldDB" id="A0A2J6SDS6"/>
<proteinExistence type="predicted"/>
<dbReference type="EMBL" id="KZ613937">
    <property type="protein sequence ID" value="PMD48911.1"/>
    <property type="molecule type" value="Genomic_DNA"/>
</dbReference>
<organism evidence="1 2">
    <name type="scientific">Hyaloscypha variabilis (strain UAMH 11265 / GT02V1 / F)</name>
    <name type="common">Meliniomyces variabilis</name>
    <dbReference type="NCBI Taxonomy" id="1149755"/>
    <lineage>
        <taxon>Eukaryota</taxon>
        <taxon>Fungi</taxon>
        <taxon>Dikarya</taxon>
        <taxon>Ascomycota</taxon>
        <taxon>Pezizomycotina</taxon>
        <taxon>Leotiomycetes</taxon>
        <taxon>Helotiales</taxon>
        <taxon>Hyaloscyphaceae</taxon>
        <taxon>Hyaloscypha</taxon>
        <taxon>Hyaloscypha variabilis</taxon>
    </lineage>
</organism>
<keyword evidence="2" id="KW-1185">Reference proteome</keyword>
<evidence type="ECO:0000313" key="1">
    <source>
        <dbReference type="EMBL" id="PMD48911.1"/>
    </source>
</evidence>
<name>A0A2J6SDS6_HYAVF</name>
<dbReference type="OrthoDB" id="10478040at2759"/>
<dbReference type="Proteomes" id="UP000235786">
    <property type="component" value="Unassembled WGS sequence"/>
</dbReference>
<evidence type="ECO:0000313" key="2">
    <source>
        <dbReference type="Proteomes" id="UP000235786"/>
    </source>
</evidence>
<sequence length="209" mass="23663">MYLGGIRLACQESSQIFNDKYGKIGFTGGLASLKPPLQFIDFQKDTICLDYSELVFLEDYGAKLNFQKCDSVVITGTDIVQPNISELWEDAKECSSSANLTVALGYPSFFTSGASRPMLIEINEDFINVVIRQSDDLAIPRRTNFGRHHQFRGYIGKARRICKEFRNHDELHSGEWKEKSLSVAMFAYGQYQPLNYVLSGKAQQVHIMP</sequence>
<accession>A0A2J6SDS6</accession>
<gene>
    <name evidence="1" type="ORF">L207DRAFT_575557</name>
</gene>
<protein>
    <submittedName>
        <fullName evidence="1">Uncharacterized protein</fullName>
    </submittedName>
</protein>
<reference evidence="1 2" key="1">
    <citation type="submission" date="2016-04" db="EMBL/GenBank/DDBJ databases">
        <title>A degradative enzymes factory behind the ericoid mycorrhizal symbiosis.</title>
        <authorList>
            <consortium name="DOE Joint Genome Institute"/>
            <person name="Martino E."/>
            <person name="Morin E."/>
            <person name="Grelet G."/>
            <person name="Kuo A."/>
            <person name="Kohler A."/>
            <person name="Daghino S."/>
            <person name="Barry K."/>
            <person name="Choi C."/>
            <person name="Cichocki N."/>
            <person name="Clum A."/>
            <person name="Copeland A."/>
            <person name="Hainaut M."/>
            <person name="Haridas S."/>
            <person name="Labutti K."/>
            <person name="Lindquist E."/>
            <person name="Lipzen A."/>
            <person name="Khouja H.-R."/>
            <person name="Murat C."/>
            <person name="Ohm R."/>
            <person name="Olson A."/>
            <person name="Spatafora J."/>
            <person name="Veneault-Fourrey C."/>
            <person name="Henrissat B."/>
            <person name="Grigoriev I."/>
            <person name="Martin F."/>
            <person name="Perotto S."/>
        </authorList>
    </citation>
    <scope>NUCLEOTIDE SEQUENCE [LARGE SCALE GENOMIC DNA]</scope>
    <source>
        <strain evidence="1 2">F</strain>
    </source>
</reference>